<evidence type="ECO:0000313" key="3">
    <source>
        <dbReference type="EMBL" id="KAF1766291.1"/>
    </source>
</evidence>
<protein>
    <recommendedName>
        <fullName evidence="5">L-Fucosyltransferase</fullName>
    </recommendedName>
</protein>
<accession>A0A6A5HGX7</accession>
<organism evidence="3 4">
    <name type="scientific">Caenorhabditis remanei</name>
    <name type="common">Caenorhabditis vulgaris</name>
    <dbReference type="NCBI Taxonomy" id="31234"/>
    <lineage>
        <taxon>Eukaryota</taxon>
        <taxon>Metazoa</taxon>
        <taxon>Ecdysozoa</taxon>
        <taxon>Nematoda</taxon>
        <taxon>Chromadorea</taxon>
        <taxon>Rhabditida</taxon>
        <taxon>Rhabditina</taxon>
        <taxon>Rhabditomorpha</taxon>
        <taxon>Rhabditoidea</taxon>
        <taxon>Rhabditidae</taxon>
        <taxon>Peloderinae</taxon>
        <taxon>Caenorhabditis</taxon>
    </lineage>
</organism>
<evidence type="ECO:0000256" key="2">
    <source>
        <dbReference type="SAM" id="Phobius"/>
    </source>
</evidence>
<keyword evidence="2" id="KW-0472">Membrane</keyword>
<dbReference type="CTD" id="9815904"/>
<dbReference type="GeneID" id="9815904"/>
<dbReference type="PANTHER" id="PTHR22898">
    <property type="entry name" value="UNCHARACTERIZED GLYCOSOL TRANSFERASE-RELATED"/>
    <property type="match status" value="1"/>
</dbReference>
<dbReference type="InterPro" id="IPR052501">
    <property type="entry name" value="Alpha-1-2_FucT"/>
</dbReference>
<feature type="transmembrane region" description="Helical" evidence="2">
    <location>
        <begin position="50"/>
        <end position="67"/>
    </location>
</feature>
<feature type="region of interest" description="Disordered" evidence="1">
    <location>
        <begin position="1"/>
        <end position="23"/>
    </location>
</feature>
<dbReference type="PANTHER" id="PTHR22898:SF5">
    <property type="entry name" value="PROTEIN CBG02648"/>
    <property type="match status" value="1"/>
</dbReference>
<dbReference type="KEGG" id="crq:GCK72_006247"/>
<dbReference type="EMBL" id="WUAV01000002">
    <property type="protein sequence ID" value="KAF1766291.1"/>
    <property type="molecule type" value="Genomic_DNA"/>
</dbReference>
<feature type="compositionally biased region" description="Basic and acidic residues" evidence="1">
    <location>
        <begin position="1"/>
        <end position="15"/>
    </location>
</feature>
<keyword evidence="2" id="KW-1133">Transmembrane helix</keyword>
<comment type="caution">
    <text evidence="3">The sequence shown here is derived from an EMBL/GenBank/DDBJ whole genome shotgun (WGS) entry which is preliminary data.</text>
</comment>
<evidence type="ECO:0008006" key="5">
    <source>
        <dbReference type="Google" id="ProtNLM"/>
    </source>
</evidence>
<evidence type="ECO:0000256" key="1">
    <source>
        <dbReference type="SAM" id="MobiDB-lite"/>
    </source>
</evidence>
<reference evidence="3 4" key="1">
    <citation type="submission" date="2019-12" db="EMBL/GenBank/DDBJ databases">
        <title>Chromosome-level assembly of the Caenorhabditis remanei genome.</title>
        <authorList>
            <person name="Teterina A.A."/>
            <person name="Willis J.H."/>
            <person name="Phillips P.C."/>
        </authorList>
    </citation>
    <scope>NUCLEOTIDE SEQUENCE [LARGE SCALE GENOMIC DNA]</scope>
    <source>
        <strain evidence="3 4">PX506</strain>
        <tissue evidence="3">Whole organism</tissue>
    </source>
</reference>
<dbReference type="AlphaFoldDB" id="A0A6A5HGX7"/>
<proteinExistence type="predicted"/>
<sequence>MEKQKVHVESWHDGPDSTAPNTPFRHVSLFENQTMKEWDSSEMLPRVPRSLKIVFFISSFILLLYFLCASTRDSSQKSIQFNHKNGEIGDQLFSLFSHIGVARTIGRTPVINTVNNAELIEQLSKVVVLRFPSILNQFSIVIQPITPVNGNLGTDEVSYEDSIERFSKYATLSIMVDGNGFKSYKYFDSIRSEIRLWMLGNAENLQEAKNLLSESLRDNFKLCVHTTSETQKNFTIKAVSEMLNHYTKENDRVMLAVSATDPGFIRNIFQDKRIKKFDIEKFSLVSSPPELQLTFSRIYCDAVFITFPYSSFGWWMGYLAREEKSPVFYFDPDAFPLQNTTIQNDMFPPKWKKVSKKIE</sequence>
<keyword evidence="2" id="KW-0812">Transmembrane</keyword>
<name>A0A6A5HGX7_CAERE</name>
<dbReference type="Proteomes" id="UP000483820">
    <property type="component" value="Chromosome II"/>
</dbReference>
<gene>
    <name evidence="3" type="ORF">GCK72_006247</name>
</gene>
<evidence type="ECO:0000313" key="4">
    <source>
        <dbReference type="Proteomes" id="UP000483820"/>
    </source>
</evidence>
<dbReference type="RefSeq" id="XP_003113657.2">
    <property type="nucleotide sequence ID" value="XM_003113609.2"/>
</dbReference>